<dbReference type="PRINTS" id="PR00081">
    <property type="entry name" value="GDHRDH"/>
</dbReference>
<sequence>MGTGCFTMSRPKRVLVTGATGGIGRAIVTALLREGHLVLATGRNREILEDIHTEGAGVIRADLSTAEGLDRVSAAAGAPDVFISASGIGAFQHAHELSDASIDRMLDVNAASPMKLLRRILPGMMERESGQIIFIASAAGKVSTKKASVYAASKAALLGYADALRLETAPYGISVTSINPGPVDTPFLDIASPLSGYRESMAGYLTPPGKVAEAAISVLGRPVRDIDLPWYMSAASRMHAVAPGFTERLGRNFFDKK</sequence>
<dbReference type="InterPro" id="IPR002347">
    <property type="entry name" value="SDR_fam"/>
</dbReference>
<proteinExistence type="inferred from homology"/>
<keyword evidence="2" id="KW-0560">Oxidoreductase</keyword>
<dbReference type="PROSITE" id="PS00061">
    <property type="entry name" value="ADH_SHORT"/>
    <property type="match status" value="1"/>
</dbReference>
<evidence type="ECO:0000313" key="6">
    <source>
        <dbReference type="Proteomes" id="UP000076490"/>
    </source>
</evidence>
<gene>
    <name evidence="5" type="ORF">AV656_02560</name>
</gene>
<reference evidence="5 6" key="1">
    <citation type="submission" date="2016-01" db="EMBL/GenBank/DDBJ databases">
        <title>Whole genome sequencing of Bhargavaea cecembensis T14.</title>
        <authorList>
            <person name="Hong K.W."/>
        </authorList>
    </citation>
    <scope>NUCLEOTIDE SEQUENCE [LARGE SCALE GENOMIC DNA]</scope>
    <source>
        <strain evidence="5 6">T14</strain>
    </source>
</reference>
<dbReference type="AlphaFoldDB" id="A0A161SVZ5"/>
<dbReference type="PANTHER" id="PTHR44196:SF1">
    <property type="entry name" value="DEHYDROGENASE_REDUCTASE SDR FAMILY MEMBER 7B"/>
    <property type="match status" value="1"/>
</dbReference>
<dbReference type="SMART" id="SM00822">
    <property type="entry name" value="PKS_KR"/>
    <property type="match status" value="1"/>
</dbReference>
<dbReference type="InterPro" id="IPR057326">
    <property type="entry name" value="KR_dom"/>
</dbReference>
<dbReference type="EMBL" id="LQNT01000001">
    <property type="protein sequence ID" value="KZE40170.1"/>
    <property type="molecule type" value="Genomic_DNA"/>
</dbReference>
<comment type="similarity">
    <text evidence="1 3">Belongs to the short-chain dehydrogenases/reductases (SDR) family.</text>
</comment>
<evidence type="ECO:0000256" key="3">
    <source>
        <dbReference type="RuleBase" id="RU000363"/>
    </source>
</evidence>
<dbReference type="PANTHER" id="PTHR44196">
    <property type="entry name" value="DEHYDROGENASE/REDUCTASE SDR FAMILY MEMBER 7B"/>
    <property type="match status" value="1"/>
</dbReference>
<dbReference type="InterPro" id="IPR036291">
    <property type="entry name" value="NAD(P)-bd_dom_sf"/>
</dbReference>
<dbReference type="OrthoDB" id="9793345at2"/>
<name>A0A161SVZ5_9BACL</name>
<dbReference type="SUPFAM" id="SSF51735">
    <property type="entry name" value="NAD(P)-binding Rossmann-fold domains"/>
    <property type="match status" value="1"/>
</dbReference>
<dbReference type="CDD" id="cd05233">
    <property type="entry name" value="SDR_c"/>
    <property type="match status" value="1"/>
</dbReference>
<dbReference type="GO" id="GO:0016020">
    <property type="term" value="C:membrane"/>
    <property type="evidence" value="ECO:0007669"/>
    <property type="project" value="TreeGrafter"/>
</dbReference>
<protein>
    <submittedName>
        <fullName evidence="5">Oxidoreductase</fullName>
    </submittedName>
</protein>
<dbReference type="Pfam" id="PF00106">
    <property type="entry name" value="adh_short"/>
    <property type="match status" value="1"/>
</dbReference>
<dbReference type="Proteomes" id="UP000076490">
    <property type="component" value="Unassembled WGS sequence"/>
</dbReference>
<dbReference type="Gene3D" id="3.40.50.720">
    <property type="entry name" value="NAD(P)-binding Rossmann-like Domain"/>
    <property type="match status" value="1"/>
</dbReference>
<evidence type="ECO:0000259" key="4">
    <source>
        <dbReference type="SMART" id="SM00822"/>
    </source>
</evidence>
<comment type="caution">
    <text evidence="5">The sequence shown here is derived from an EMBL/GenBank/DDBJ whole genome shotgun (WGS) entry which is preliminary data.</text>
</comment>
<accession>A0A161SVZ5</accession>
<evidence type="ECO:0000256" key="2">
    <source>
        <dbReference type="ARBA" id="ARBA00023002"/>
    </source>
</evidence>
<evidence type="ECO:0000313" key="5">
    <source>
        <dbReference type="EMBL" id="KZE40170.1"/>
    </source>
</evidence>
<evidence type="ECO:0000256" key="1">
    <source>
        <dbReference type="ARBA" id="ARBA00006484"/>
    </source>
</evidence>
<dbReference type="GO" id="GO:0016491">
    <property type="term" value="F:oxidoreductase activity"/>
    <property type="evidence" value="ECO:0007669"/>
    <property type="project" value="UniProtKB-KW"/>
</dbReference>
<feature type="domain" description="Ketoreductase" evidence="4">
    <location>
        <begin position="12"/>
        <end position="181"/>
    </location>
</feature>
<dbReference type="PRINTS" id="PR00080">
    <property type="entry name" value="SDRFAMILY"/>
</dbReference>
<organism evidence="5 6">
    <name type="scientific">Bhargavaea cecembensis</name>
    <dbReference type="NCBI Taxonomy" id="394098"/>
    <lineage>
        <taxon>Bacteria</taxon>
        <taxon>Bacillati</taxon>
        <taxon>Bacillota</taxon>
        <taxon>Bacilli</taxon>
        <taxon>Bacillales</taxon>
        <taxon>Caryophanaceae</taxon>
        <taxon>Bhargavaea</taxon>
    </lineage>
</organism>
<dbReference type="InterPro" id="IPR020904">
    <property type="entry name" value="Sc_DH/Rdtase_CS"/>
</dbReference>